<protein>
    <submittedName>
        <fullName evidence="2">GNAT family N-acetyltransferase</fullName>
    </submittedName>
</protein>
<gene>
    <name evidence="2" type="ORF">GCM10009760_04820</name>
</gene>
<keyword evidence="3" id="KW-1185">Reference proteome</keyword>
<dbReference type="EMBL" id="BAAANT010000002">
    <property type="protein sequence ID" value="GAA2131276.1"/>
    <property type="molecule type" value="Genomic_DNA"/>
</dbReference>
<dbReference type="SUPFAM" id="SSF55729">
    <property type="entry name" value="Acyl-CoA N-acyltransferases (Nat)"/>
    <property type="match status" value="1"/>
</dbReference>
<proteinExistence type="predicted"/>
<dbReference type="InterPro" id="IPR000182">
    <property type="entry name" value="GNAT_dom"/>
</dbReference>
<dbReference type="RefSeq" id="WP_425555410.1">
    <property type="nucleotide sequence ID" value="NZ_BAAANT010000002.1"/>
</dbReference>
<feature type="domain" description="N-acetyltransferase" evidence="1">
    <location>
        <begin position="202"/>
        <end position="342"/>
    </location>
</feature>
<evidence type="ECO:0000259" key="1">
    <source>
        <dbReference type="PROSITE" id="PS51186"/>
    </source>
</evidence>
<name>A0ABP5KK26_9ACTN</name>
<organism evidence="2 3">
    <name type="scientific">Kitasatospora kazusensis</name>
    <dbReference type="NCBI Taxonomy" id="407974"/>
    <lineage>
        <taxon>Bacteria</taxon>
        <taxon>Bacillati</taxon>
        <taxon>Actinomycetota</taxon>
        <taxon>Actinomycetes</taxon>
        <taxon>Kitasatosporales</taxon>
        <taxon>Streptomycetaceae</taxon>
        <taxon>Kitasatospora</taxon>
    </lineage>
</organism>
<comment type="caution">
    <text evidence="2">The sequence shown here is derived from an EMBL/GenBank/DDBJ whole genome shotgun (WGS) entry which is preliminary data.</text>
</comment>
<dbReference type="Pfam" id="PF24553">
    <property type="entry name" value="Rv0428c_C"/>
    <property type="match status" value="1"/>
</dbReference>
<dbReference type="Proteomes" id="UP001422759">
    <property type="component" value="Unassembled WGS sequence"/>
</dbReference>
<evidence type="ECO:0000313" key="2">
    <source>
        <dbReference type="EMBL" id="GAA2131276.1"/>
    </source>
</evidence>
<evidence type="ECO:0000313" key="3">
    <source>
        <dbReference type="Proteomes" id="UP001422759"/>
    </source>
</evidence>
<accession>A0ABP5KK26</accession>
<dbReference type="Gene3D" id="3.40.630.30">
    <property type="match status" value="1"/>
</dbReference>
<dbReference type="InterPro" id="IPR056935">
    <property type="entry name" value="Rv0428c-like_C"/>
</dbReference>
<reference evidence="3" key="1">
    <citation type="journal article" date="2019" name="Int. J. Syst. Evol. Microbiol.">
        <title>The Global Catalogue of Microorganisms (GCM) 10K type strain sequencing project: providing services to taxonomists for standard genome sequencing and annotation.</title>
        <authorList>
            <consortium name="The Broad Institute Genomics Platform"/>
            <consortium name="The Broad Institute Genome Sequencing Center for Infectious Disease"/>
            <person name="Wu L."/>
            <person name="Ma J."/>
        </authorList>
    </citation>
    <scope>NUCLEOTIDE SEQUENCE [LARGE SCALE GENOMIC DNA]</scope>
    <source>
        <strain evidence="3">JCM 14560</strain>
    </source>
</reference>
<sequence length="342" mass="36300">MIAEAPLGHRPEVRIDRSDVGRRVSARRISELVDGRPVFRDVIGVLTSWDDHALTVVPRNCEPVSFAEKLLVAGKTVPLFPARRAPLPAAGPAELQRLAARCWPALEQEPLGGWTLRASAGYTRRANSAQALGDPGRPLPEALAAVRDWYAARGLPALVEVTVPGSSEDLTAELDRQGPRLAATLVRTASLAPLVRLGGGYERVRLSRTAGPAWQSLYQRAAGASPEVEQAARRVLHGGPSIWFATVPAPAGSPEGSTPAAIGRCVVDGPWAFFSAIETAPYARRTGLATTVTAVLAARAAEEGATGGCLQVEAENTAATALYDRLGFTTSHTYHYARLSQP</sequence>
<dbReference type="PROSITE" id="PS51186">
    <property type="entry name" value="GNAT"/>
    <property type="match status" value="1"/>
</dbReference>
<dbReference type="InterPro" id="IPR016181">
    <property type="entry name" value="Acyl_CoA_acyltransferase"/>
</dbReference>